<proteinExistence type="predicted"/>
<dbReference type="EMBL" id="ACCL02000002">
    <property type="protein sequence ID" value="EET62323.1"/>
    <property type="molecule type" value="Genomic_DNA"/>
</dbReference>
<reference evidence="1" key="1">
    <citation type="submission" date="2009-07" db="EMBL/GenBank/DDBJ databases">
        <authorList>
            <person name="Weinstock G."/>
            <person name="Sodergren E."/>
            <person name="Clifton S."/>
            <person name="Fulton L."/>
            <person name="Fulton B."/>
            <person name="Courtney L."/>
            <person name="Fronick C."/>
            <person name="Harrison M."/>
            <person name="Strong C."/>
            <person name="Farmer C."/>
            <person name="Delahaunty K."/>
            <person name="Markovic C."/>
            <person name="Hall O."/>
            <person name="Minx P."/>
            <person name="Tomlinson C."/>
            <person name="Mitreva M."/>
            <person name="Nelson J."/>
            <person name="Hou S."/>
            <person name="Wollam A."/>
            <person name="Pepin K.H."/>
            <person name="Johnson M."/>
            <person name="Bhonagiri V."/>
            <person name="Nash W.E."/>
            <person name="Warren W."/>
            <person name="Chinwalla A."/>
            <person name="Mardis E.R."/>
            <person name="Wilson R.K."/>
        </authorList>
    </citation>
    <scope>NUCLEOTIDE SEQUENCE [LARGE SCALE GENOMIC DNA]</scope>
    <source>
        <strain evidence="1">DSM 14469</strain>
    </source>
</reference>
<gene>
    <name evidence="1" type="ORF">BRYFOR_05356</name>
</gene>
<evidence type="ECO:0000313" key="2">
    <source>
        <dbReference type="Proteomes" id="UP000005561"/>
    </source>
</evidence>
<dbReference type="AlphaFoldDB" id="C6L9R6"/>
<organism evidence="1 2">
    <name type="scientific">Marvinbryantia formatexigens DSM 14469</name>
    <dbReference type="NCBI Taxonomy" id="478749"/>
    <lineage>
        <taxon>Bacteria</taxon>
        <taxon>Bacillati</taxon>
        <taxon>Bacillota</taxon>
        <taxon>Clostridia</taxon>
        <taxon>Lachnospirales</taxon>
        <taxon>Lachnospiraceae</taxon>
        <taxon>Marvinbryantia</taxon>
    </lineage>
</organism>
<protein>
    <submittedName>
        <fullName evidence="1">Uncharacterized protein</fullName>
    </submittedName>
</protein>
<accession>C6L9R6</accession>
<keyword evidence="2" id="KW-1185">Reference proteome</keyword>
<sequence>MPKLRECKVLKDRASQSAGIIKKKEQYDSRGYFLPEMPQQAPAENILCFFK</sequence>
<name>C6L9R6_9FIRM</name>
<evidence type="ECO:0000313" key="1">
    <source>
        <dbReference type="EMBL" id="EET62323.1"/>
    </source>
</evidence>
<dbReference type="Proteomes" id="UP000005561">
    <property type="component" value="Unassembled WGS sequence"/>
</dbReference>
<comment type="caution">
    <text evidence="1">The sequence shown here is derived from an EMBL/GenBank/DDBJ whole genome shotgun (WGS) entry which is preliminary data.</text>
</comment>